<evidence type="ECO:0000313" key="6">
    <source>
        <dbReference type="Proteomes" id="UP001194696"/>
    </source>
</evidence>
<keyword evidence="3" id="KW-0732">Signal</keyword>
<dbReference type="PANTHER" id="PTHR47966">
    <property type="entry name" value="BETA-SITE APP-CLEAVING ENZYME, ISOFORM A-RELATED"/>
    <property type="match status" value="1"/>
</dbReference>
<dbReference type="InterPro" id="IPR001461">
    <property type="entry name" value="Aspartic_peptidase_A1"/>
</dbReference>
<evidence type="ECO:0000256" key="2">
    <source>
        <dbReference type="SAM" id="MobiDB-lite"/>
    </source>
</evidence>
<evidence type="ECO:0000259" key="4">
    <source>
        <dbReference type="PROSITE" id="PS51767"/>
    </source>
</evidence>
<feature type="chain" id="PRO_5047008961" evidence="3">
    <location>
        <begin position="20"/>
        <end position="447"/>
    </location>
</feature>
<dbReference type="PROSITE" id="PS51767">
    <property type="entry name" value="PEPTIDASE_A1"/>
    <property type="match status" value="1"/>
</dbReference>
<feature type="domain" description="Peptidase A1" evidence="4">
    <location>
        <begin position="72"/>
        <end position="444"/>
    </location>
</feature>
<dbReference type="GO" id="GO:0006508">
    <property type="term" value="P:proteolysis"/>
    <property type="evidence" value="ECO:0007669"/>
    <property type="project" value="UniProtKB-KW"/>
</dbReference>
<sequence length="447" mass="49627">MKSTFLVAGLLSLAAVSQAELMRFKLQRTSTEQTPSPFQEYGNLPQKDFGPSSRSHRHNYRQPNHLKGHDLYTMKISLGSPGQTFNVQIATGTSNLWIPSSKCSSPTCRLHPQFDSSASKTFHPRGSRFTIPTSNPYNHHSHNFSHHSCGQQGNERDEREGELSGTVGEDTLSIGGGMIEILDQSFGEVVQEHGQGGLNSALENDQFDGVLGLGFDPRPTTGGRPFLLNLVDQDILRSAVFGVYLSRYDDDDHDHDHDDEGGSQLTLGGLDPSHRLVDIQWHEVTRTTQGQWAIELTAFALRREAFEIDGQAVIDTGFPYIALTRYQAEMINLQIGAKETWKGSGMYELDCGRVAAGLFDFIILFGLEEYQLKGHEYVLRLPHKDGHGRNGGQKLGKGRKEMCRSAIVGMDFSKESGVIAVFGQVFLRKYYSAYDLENHQIGFALAS</sequence>
<proteinExistence type="inferred from homology"/>
<keyword evidence="5" id="KW-0645">Protease</keyword>
<comment type="similarity">
    <text evidence="1">Belongs to the peptidase A1 family.</text>
</comment>
<feature type="region of interest" description="Disordered" evidence="2">
    <location>
        <begin position="28"/>
        <end position="57"/>
    </location>
</feature>
<dbReference type="PRINTS" id="PR00792">
    <property type="entry name" value="PEPSIN"/>
</dbReference>
<dbReference type="InterPro" id="IPR033121">
    <property type="entry name" value="PEPTIDASE_A1"/>
</dbReference>
<feature type="compositionally biased region" description="Polar residues" evidence="2">
    <location>
        <begin position="28"/>
        <end position="37"/>
    </location>
</feature>
<name>A0ABQ7K6A3_9FUNG</name>
<evidence type="ECO:0000313" key="5">
    <source>
        <dbReference type="EMBL" id="KAG0291479.1"/>
    </source>
</evidence>
<evidence type="ECO:0000256" key="3">
    <source>
        <dbReference type="SAM" id="SignalP"/>
    </source>
</evidence>
<feature type="region of interest" description="Disordered" evidence="2">
    <location>
        <begin position="116"/>
        <end position="171"/>
    </location>
</feature>
<dbReference type="Proteomes" id="UP001194696">
    <property type="component" value="Unassembled WGS sequence"/>
</dbReference>
<dbReference type="GO" id="GO:0008233">
    <property type="term" value="F:peptidase activity"/>
    <property type="evidence" value="ECO:0007669"/>
    <property type="project" value="UniProtKB-KW"/>
</dbReference>
<dbReference type="Pfam" id="PF00026">
    <property type="entry name" value="Asp"/>
    <property type="match status" value="2"/>
</dbReference>
<gene>
    <name evidence="5" type="primary">PEP2_3</name>
    <name evidence="5" type="ORF">BGZ96_005174</name>
</gene>
<protein>
    <submittedName>
        <fullName evidence="5">Vacuolar protease A</fullName>
    </submittedName>
</protein>
<organism evidence="5 6">
    <name type="scientific">Linnemannia gamsii</name>
    <dbReference type="NCBI Taxonomy" id="64522"/>
    <lineage>
        <taxon>Eukaryota</taxon>
        <taxon>Fungi</taxon>
        <taxon>Fungi incertae sedis</taxon>
        <taxon>Mucoromycota</taxon>
        <taxon>Mortierellomycotina</taxon>
        <taxon>Mortierellomycetes</taxon>
        <taxon>Mortierellales</taxon>
        <taxon>Mortierellaceae</taxon>
        <taxon>Linnemannia</taxon>
    </lineage>
</organism>
<evidence type="ECO:0000256" key="1">
    <source>
        <dbReference type="ARBA" id="ARBA00007447"/>
    </source>
</evidence>
<dbReference type="InterPro" id="IPR021109">
    <property type="entry name" value="Peptidase_aspartic_dom_sf"/>
</dbReference>
<keyword evidence="6" id="KW-1185">Reference proteome</keyword>
<feature type="signal peptide" evidence="3">
    <location>
        <begin position="1"/>
        <end position="19"/>
    </location>
</feature>
<reference evidence="5 6" key="1">
    <citation type="journal article" date="2020" name="Fungal Divers.">
        <title>Resolving the Mortierellaceae phylogeny through synthesis of multi-gene phylogenetics and phylogenomics.</title>
        <authorList>
            <person name="Vandepol N."/>
            <person name="Liber J."/>
            <person name="Desiro A."/>
            <person name="Na H."/>
            <person name="Kennedy M."/>
            <person name="Barry K."/>
            <person name="Grigoriev I.V."/>
            <person name="Miller A.N."/>
            <person name="O'Donnell K."/>
            <person name="Stajich J.E."/>
            <person name="Bonito G."/>
        </authorList>
    </citation>
    <scope>NUCLEOTIDE SEQUENCE [LARGE SCALE GENOMIC DNA]</scope>
    <source>
        <strain evidence="5 6">AD045</strain>
    </source>
</reference>
<dbReference type="EMBL" id="JAAAIM010000240">
    <property type="protein sequence ID" value="KAG0291479.1"/>
    <property type="molecule type" value="Genomic_DNA"/>
</dbReference>
<dbReference type="PANTHER" id="PTHR47966:SF51">
    <property type="entry name" value="BETA-SITE APP-CLEAVING ENZYME, ISOFORM A-RELATED"/>
    <property type="match status" value="1"/>
</dbReference>
<dbReference type="SUPFAM" id="SSF50630">
    <property type="entry name" value="Acid proteases"/>
    <property type="match status" value="1"/>
</dbReference>
<keyword evidence="5" id="KW-0378">Hydrolase</keyword>
<comment type="caution">
    <text evidence="5">The sequence shown here is derived from an EMBL/GenBank/DDBJ whole genome shotgun (WGS) entry which is preliminary data.</text>
</comment>
<dbReference type="Gene3D" id="2.40.70.10">
    <property type="entry name" value="Acid Proteases"/>
    <property type="match status" value="2"/>
</dbReference>
<accession>A0ABQ7K6A3</accession>